<organism evidence="5 6">
    <name type="scientific">Culicoidibacter larvae</name>
    <dbReference type="NCBI Taxonomy" id="2579976"/>
    <lineage>
        <taxon>Bacteria</taxon>
        <taxon>Bacillati</taxon>
        <taxon>Bacillota</taxon>
        <taxon>Culicoidibacteria</taxon>
        <taxon>Culicoidibacterales</taxon>
        <taxon>Culicoidibacteraceae</taxon>
        <taxon>Culicoidibacter</taxon>
    </lineage>
</organism>
<evidence type="ECO:0000256" key="2">
    <source>
        <dbReference type="SAM" id="Phobius"/>
    </source>
</evidence>
<dbReference type="Proteomes" id="UP000306912">
    <property type="component" value="Unassembled WGS sequence"/>
</dbReference>
<keyword evidence="2" id="KW-0812">Transmembrane</keyword>
<dbReference type="PANTHER" id="PTHR21666">
    <property type="entry name" value="PEPTIDASE-RELATED"/>
    <property type="match status" value="1"/>
</dbReference>
<reference evidence="5 6" key="1">
    <citation type="submission" date="2019-05" db="EMBL/GenBank/DDBJ databases">
        <title>Culicoidintestinum kansasii gen. nov., sp. nov. from the gastrointestinal tract of the biting midge, Culicoides sonorensis.</title>
        <authorList>
            <person name="Neupane S."/>
            <person name="Ghosh A."/>
            <person name="Gunther S."/>
            <person name="Martin K."/>
            <person name="Zurek L."/>
        </authorList>
    </citation>
    <scope>NUCLEOTIDE SEQUENCE [LARGE SCALE GENOMIC DNA]</scope>
    <source>
        <strain evidence="5 6">CS-1</strain>
    </source>
</reference>
<dbReference type="SMART" id="SM01208">
    <property type="entry name" value="G5"/>
    <property type="match status" value="1"/>
</dbReference>
<dbReference type="PROSITE" id="PS51782">
    <property type="entry name" value="LYSM"/>
    <property type="match status" value="1"/>
</dbReference>
<proteinExistence type="predicted"/>
<dbReference type="EMBL" id="VBWP01000001">
    <property type="protein sequence ID" value="TLG77460.1"/>
    <property type="molecule type" value="Genomic_DNA"/>
</dbReference>
<evidence type="ECO:0000259" key="4">
    <source>
        <dbReference type="PROSITE" id="PS51782"/>
    </source>
</evidence>
<evidence type="ECO:0000259" key="3">
    <source>
        <dbReference type="PROSITE" id="PS51109"/>
    </source>
</evidence>
<dbReference type="InterPro" id="IPR036779">
    <property type="entry name" value="LysM_dom_sf"/>
</dbReference>
<dbReference type="InterPro" id="IPR011098">
    <property type="entry name" value="G5_dom"/>
</dbReference>
<comment type="caution">
    <text evidence="5">The sequence shown here is derived from an EMBL/GenBank/DDBJ whole genome shotgun (WGS) entry which is preliminary data.</text>
</comment>
<dbReference type="OrthoDB" id="9805070at2"/>
<keyword evidence="1" id="KW-0732">Signal</keyword>
<dbReference type="Pfam" id="PF01476">
    <property type="entry name" value="LysM"/>
    <property type="match status" value="1"/>
</dbReference>
<accession>A0A5R8QIE7</accession>
<protein>
    <submittedName>
        <fullName evidence="5">M23 family metallopeptidase</fullName>
    </submittedName>
</protein>
<dbReference type="SUPFAM" id="SSF51261">
    <property type="entry name" value="Duplicated hybrid motif"/>
    <property type="match status" value="1"/>
</dbReference>
<dbReference type="CDD" id="cd12797">
    <property type="entry name" value="M23_peptidase"/>
    <property type="match status" value="1"/>
</dbReference>
<dbReference type="InterPro" id="IPR016047">
    <property type="entry name" value="M23ase_b-sheet_dom"/>
</dbReference>
<evidence type="ECO:0000313" key="6">
    <source>
        <dbReference type="Proteomes" id="UP000306912"/>
    </source>
</evidence>
<dbReference type="Pfam" id="PF07501">
    <property type="entry name" value="G5"/>
    <property type="match status" value="1"/>
</dbReference>
<dbReference type="RefSeq" id="WP_138190070.1">
    <property type="nucleotide sequence ID" value="NZ_VBWP01000001.1"/>
</dbReference>
<gene>
    <name evidence="5" type="ORF">FEZ08_02230</name>
</gene>
<dbReference type="Gene3D" id="3.10.350.10">
    <property type="entry name" value="LysM domain"/>
    <property type="match status" value="1"/>
</dbReference>
<evidence type="ECO:0000313" key="5">
    <source>
        <dbReference type="EMBL" id="TLG77460.1"/>
    </source>
</evidence>
<dbReference type="PANTHER" id="PTHR21666:SF270">
    <property type="entry name" value="MUREIN HYDROLASE ACTIVATOR ENVC"/>
    <property type="match status" value="1"/>
</dbReference>
<dbReference type="Pfam" id="PF01551">
    <property type="entry name" value="Peptidase_M23"/>
    <property type="match status" value="1"/>
</dbReference>
<feature type="domain" description="G5" evidence="3">
    <location>
        <begin position="264"/>
        <end position="345"/>
    </location>
</feature>
<keyword evidence="6" id="KW-1185">Reference proteome</keyword>
<feature type="domain" description="LysM" evidence="4">
    <location>
        <begin position="213"/>
        <end position="258"/>
    </location>
</feature>
<dbReference type="InterPro" id="IPR018392">
    <property type="entry name" value="LysM"/>
</dbReference>
<sequence>MADNSNRSNLERIIVFAGVAVVTIVAVLLSVLVIQDTNILQAQSGAEVQVYEIYENDKKVGVVADKDAFESYVWKAHSQDISETGKLYFGEQVSIIPNYIPKSELPQDSEESYQEIMEQVTLDGTAYQVHLSNGNTFYVRSRSELLAEIDRLKDMQAVKGVDPNDLLAVDEAKSAMTLGVEYTLQEATIDINQALSGTQLTHYLLTAKTDADKLYETQAGDTVSTIAKSNDMTVDEFLELNPSISANTLITPEAEVNVTPLDQVLEFTKMEKQELVEDIPFEIEYKDDSSLATGTEIIEQEGKKGSAIVEYLVRTVNGQQVKTEQLSKVVLSEPVKQIVKRGTGSISGGTGGSTIYDGPIYTAGTGKLIWPYNGRLGFGYMEEGYGGAHWGMDILGNAGDAIVAADTGTVVESGWGGSFGYTVVIDHGQGFQTRYAHMIEMPAVSAGQAVSQGQVIGYVGSTGYSTANHLHFEVIVYGQRVNPRPYLP</sequence>
<dbReference type="Gene3D" id="2.70.70.10">
    <property type="entry name" value="Glucose Permease (Domain IIA)"/>
    <property type="match status" value="1"/>
</dbReference>
<feature type="transmembrane region" description="Helical" evidence="2">
    <location>
        <begin position="12"/>
        <end position="34"/>
    </location>
</feature>
<name>A0A5R8QIE7_9FIRM</name>
<dbReference type="InParanoid" id="A0A5R8QIE7"/>
<dbReference type="InterPro" id="IPR011055">
    <property type="entry name" value="Dup_hybrid_motif"/>
</dbReference>
<keyword evidence="2" id="KW-0472">Membrane</keyword>
<keyword evidence="2" id="KW-1133">Transmembrane helix</keyword>
<dbReference type="PROSITE" id="PS51109">
    <property type="entry name" value="G5"/>
    <property type="match status" value="1"/>
</dbReference>
<dbReference type="CDD" id="cd00118">
    <property type="entry name" value="LysM"/>
    <property type="match status" value="1"/>
</dbReference>
<dbReference type="GO" id="GO:0004222">
    <property type="term" value="F:metalloendopeptidase activity"/>
    <property type="evidence" value="ECO:0007669"/>
    <property type="project" value="TreeGrafter"/>
</dbReference>
<dbReference type="AlphaFoldDB" id="A0A5R8QIE7"/>
<dbReference type="SMART" id="SM00257">
    <property type="entry name" value="LysM"/>
    <property type="match status" value="1"/>
</dbReference>
<dbReference type="SUPFAM" id="SSF54106">
    <property type="entry name" value="LysM domain"/>
    <property type="match status" value="1"/>
</dbReference>
<dbReference type="InterPro" id="IPR050570">
    <property type="entry name" value="Cell_wall_metabolism_enzyme"/>
</dbReference>
<dbReference type="Gene3D" id="2.20.230.10">
    <property type="entry name" value="Resuscitation-promoting factor rpfb"/>
    <property type="match status" value="1"/>
</dbReference>
<evidence type="ECO:0000256" key="1">
    <source>
        <dbReference type="ARBA" id="ARBA00022729"/>
    </source>
</evidence>